<feature type="region of interest" description="Disordered" evidence="1">
    <location>
        <begin position="380"/>
        <end position="485"/>
    </location>
</feature>
<dbReference type="Proteomes" id="UP001203852">
    <property type="component" value="Unassembled WGS sequence"/>
</dbReference>
<evidence type="ECO:0000313" key="2">
    <source>
        <dbReference type="EMBL" id="KAI1614043.1"/>
    </source>
</evidence>
<feature type="compositionally biased region" description="Basic and acidic residues" evidence="1">
    <location>
        <begin position="228"/>
        <end position="249"/>
    </location>
</feature>
<feature type="region of interest" description="Disordered" evidence="1">
    <location>
        <begin position="45"/>
        <end position="367"/>
    </location>
</feature>
<accession>A0AAN6DZ30</accession>
<evidence type="ECO:0000313" key="3">
    <source>
        <dbReference type="Proteomes" id="UP001203852"/>
    </source>
</evidence>
<feature type="compositionally biased region" description="Basic and acidic residues" evidence="1">
    <location>
        <begin position="468"/>
        <end position="485"/>
    </location>
</feature>
<feature type="compositionally biased region" description="Basic and acidic residues" evidence="1">
    <location>
        <begin position="274"/>
        <end position="284"/>
    </location>
</feature>
<proteinExistence type="predicted"/>
<name>A0AAN6DZ30_9EURO</name>
<feature type="compositionally biased region" description="Polar residues" evidence="1">
    <location>
        <begin position="114"/>
        <end position="128"/>
    </location>
</feature>
<keyword evidence="3" id="KW-1185">Reference proteome</keyword>
<evidence type="ECO:0000256" key="1">
    <source>
        <dbReference type="SAM" id="MobiDB-lite"/>
    </source>
</evidence>
<feature type="compositionally biased region" description="Basic and acidic residues" evidence="1">
    <location>
        <begin position="621"/>
        <end position="639"/>
    </location>
</feature>
<feature type="region of interest" description="Disordered" evidence="1">
    <location>
        <begin position="507"/>
        <end position="639"/>
    </location>
</feature>
<feature type="compositionally biased region" description="Basic and acidic residues" evidence="1">
    <location>
        <begin position="436"/>
        <end position="449"/>
    </location>
</feature>
<protein>
    <submittedName>
        <fullName evidence="2">Uncharacterized protein</fullName>
    </submittedName>
</protein>
<comment type="caution">
    <text evidence="2">The sequence shown here is derived from an EMBL/GenBank/DDBJ whole genome shotgun (WGS) entry which is preliminary data.</text>
</comment>
<dbReference type="AlphaFoldDB" id="A0AAN6DZ30"/>
<feature type="compositionally biased region" description="Basic and acidic residues" evidence="1">
    <location>
        <begin position="355"/>
        <end position="364"/>
    </location>
</feature>
<feature type="compositionally biased region" description="Basic and acidic residues" evidence="1">
    <location>
        <begin position="317"/>
        <end position="329"/>
    </location>
</feature>
<sequence>MNSSQGPQRGTVADRIRAFQDVQLPESKAPAFNLAPRVLTQAKESGVYTGHGRRETPSFAPPAGRVSRDGNEGSRADGRPPVGSVFYKRPMLEQKDAGKTLLVRPVTSMGDAPQAQTTQGEQTGSSEADQLHRRRRSAGHVADPIEAIATARARLRSIAGQRTANGNQPRDRAPTLAELNDMLDDAIENTSTQPHVLSDEDTDVFNPTSALISRPHTSQSVHRQSQSHGRESRRSIDSHRPRSSEESVRVDYGQSPAEGTGRTPLQSKGLDSSPEPRRARKSLDIKSAQALSSPARPEPKTRETSPVKQTAAIFESLNKKPREYDEAHEHRHQGHGTSRDGVDKQNGTKKMHKIKLGETIEERPGTPLIPLALPAMVKDQQEFVKGESAPEQEQSNDAYEEDQGDKVIEHNNQRKPSFSWPFKWGIFSKTPAPSQEAEHPDEAKQDKQPRTKPGVVKSRVHELMQVANEKEDAEKRRRRAENERISRWRNRGPPFVKEYELREDKVDLEDLKSSQLPPLQVPVDEEAEGVNPAPNPDDVLSEPSSLQRAMTEKQVLSAPSECDAPSVLTSPTRSVPRTPVRGRPTKLGHRLSIGEPFGVEQQFKLSPGPSRSASRNGRAGVKVEVEVRDSPEREGRERGEKIVIIRADVEAAEVQV</sequence>
<reference evidence="2" key="1">
    <citation type="journal article" date="2022" name="bioRxiv">
        <title>Deciphering the potential niche of two novel black yeast fungi from a biological soil crust based on their genomes, phenotypes, and melanin regulation.</title>
        <authorList>
            <consortium name="DOE Joint Genome Institute"/>
            <person name="Carr E.C."/>
            <person name="Barton Q."/>
            <person name="Grambo S."/>
            <person name="Sullivan M."/>
            <person name="Renfro C.M."/>
            <person name="Kuo A."/>
            <person name="Pangilinan J."/>
            <person name="Lipzen A."/>
            <person name="Keymanesh K."/>
            <person name="Savage E."/>
            <person name="Barry K."/>
            <person name="Grigoriev I.V."/>
            <person name="Riekhof W.R."/>
            <person name="Harris S.S."/>
        </authorList>
    </citation>
    <scope>NUCLEOTIDE SEQUENCE</scope>
    <source>
        <strain evidence="2">JF 03-4F</strain>
    </source>
</reference>
<gene>
    <name evidence="2" type="ORF">EDD36DRAFT_214610</name>
</gene>
<feature type="compositionally biased region" description="Basic and acidic residues" evidence="1">
    <location>
        <begin position="66"/>
        <end position="78"/>
    </location>
</feature>
<organism evidence="2 3">
    <name type="scientific">Exophiala viscosa</name>
    <dbReference type="NCBI Taxonomy" id="2486360"/>
    <lineage>
        <taxon>Eukaryota</taxon>
        <taxon>Fungi</taxon>
        <taxon>Dikarya</taxon>
        <taxon>Ascomycota</taxon>
        <taxon>Pezizomycotina</taxon>
        <taxon>Eurotiomycetes</taxon>
        <taxon>Chaetothyriomycetidae</taxon>
        <taxon>Chaetothyriales</taxon>
        <taxon>Herpotrichiellaceae</taxon>
        <taxon>Exophiala</taxon>
    </lineage>
</organism>
<feature type="compositionally biased region" description="Polar residues" evidence="1">
    <location>
        <begin position="205"/>
        <end position="227"/>
    </location>
</feature>
<dbReference type="EMBL" id="MU404353">
    <property type="protein sequence ID" value="KAI1614043.1"/>
    <property type="molecule type" value="Genomic_DNA"/>
</dbReference>